<feature type="compositionally biased region" description="Pro residues" evidence="1">
    <location>
        <begin position="309"/>
        <end position="319"/>
    </location>
</feature>
<reference evidence="2" key="1">
    <citation type="submission" date="2023-02" db="EMBL/GenBank/DDBJ databases">
        <title>Identification and recombinant expression of a fungal hydrolase from Papiliotrema laurentii that hydrolyzes apple cutin and clears colloidal polyester polyurethane.</title>
        <authorList>
            <consortium name="DOE Joint Genome Institute"/>
            <person name="Roman V.A."/>
            <person name="Bojanowski C."/>
            <person name="Crable B.R."/>
            <person name="Wagner D.N."/>
            <person name="Hung C.S."/>
            <person name="Nadeau L.J."/>
            <person name="Schratz L."/>
            <person name="Haridas S."/>
            <person name="Pangilinan J."/>
            <person name="Lipzen A."/>
            <person name="Na H."/>
            <person name="Yan M."/>
            <person name="Ng V."/>
            <person name="Grigoriev I.V."/>
            <person name="Spatafora J.W."/>
            <person name="Barlow D."/>
            <person name="Biffinger J."/>
            <person name="Kelley-Loughnane N."/>
            <person name="Varaljay V.A."/>
            <person name="Crookes-Goodson W.J."/>
        </authorList>
    </citation>
    <scope>NUCLEOTIDE SEQUENCE</scope>
    <source>
        <strain evidence="2">5307AH</strain>
    </source>
</reference>
<organism evidence="2 3">
    <name type="scientific">Papiliotrema laurentii</name>
    <name type="common">Cryptococcus laurentii</name>
    <dbReference type="NCBI Taxonomy" id="5418"/>
    <lineage>
        <taxon>Eukaryota</taxon>
        <taxon>Fungi</taxon>
        <taxon>Dikarya</taxon>
        <taxon>Basidiomycota</taxon>
        <taxon>Agaricomycotina</taxon>
        <taxon>Tremellomycetes</taxon>
        <taxon>Tremellales</taxon>
        <taxon>Rhynchogastremaceae</taxon>
        <taxon>Papiliotrema</taxon>
    </lineage>
</organism>
<sequence>MSPGMLPTYSDGKQPLSSDMAEQDTDKQFDGLRVGQPSTASRLRERWQQLGRVKKGLIAALAFLALLHLVTRFSKLAKHDHKRHHWKHPSVALTTYYDEDWNPELPSWEPENMDDLIPGVFNTPGAVADGWTTSNATFEVSADRCRDWNEDVRALAIRLQPSVDAQVVISKEDVPCPTFVVESTWKDAVPASGMVSTEHQDTLLLNSSEAAHMIHLIMPLSASHVPSLTVTSSSGLPISLHGSALDPEPLVMSHLEIITDADIELAELVAHDARFYTSTGDISGSYNVSGSLILKTLTGNIKADVSVQPRPPHLPPPGGPGKHHPPPPAPGHGGPPYPPPHHGHGEHPPPPHAPHGHHGEHPPHDHHHKDSSHRSHKKGKKGGKHHKREETPRQIQDHEDGCHKSSFLSRLFAWKDEKPHGPHHHHHHRPPPPPPPPVFIGAFTTNGSIHLDVWPQTNQTDIGVVVKTFSSTGDILVNISEFFKGFFLAETKLGSLDIEAGKNKTLDIVRQVVTGKGALTKGFVHPNFTQKYHPHPDSEERQGDHQEEGGHVAEHRKRDEDEADMMDDGRYAIMALLRDSR</sequence>
<dbReference type="Proteomes" id="UP001182556">
    <property type="component" value="Unassembled WGS sequence"/>
</dbReference>
<feature type="region of interest" description="Disordered" evidence="1">
    <location>
        <begin position="1"/>
        <end position="41"/>
    </location>
</feature>
<evidence type="ECO:0000313" key="2">
    <source>
        <dbReference type="EMBL" id="KAK1921213.1"/>
    </source>
</evidence>
<protein>
    <submittedName>
        <fullName evidence="2">Uncharacterized protein</fullName>
    </submittedName>
</protein>
<comment type="caution">
    <text evidence="2">The sequence shown here is derived from an EMBL/GenBank/DDBJ whole genome shotgun (WGS) entry which is preliminary data.</text>
</comment>
<evidence type="ECO:0000256" key="1">
    <source>
        <dbReference type="SAM" id="MobiDB-lite"/>
    </source>
</evidence>
<feature type="region of interest" description="Disordered" evidence="1">
    <location>
        <begin position="305"/>
        <end position="403"/>
    </location>
</feature>
<feature type="compositionally biased region" description="Basic and acidic residues" evidence="1">
    <location>
        <begin position="534"/>
        <end position="560"/>
    </location>
</feature>
<keyword evidence="3" id="KW-1185">Reference proteome</keyword>
<proteinExistence type="predicted"/>
<accession>A0AAD9CVN4</accession>
<name>A0AAD9CVN4_PAPLA</name>
<feature type="compositionally biased region" description="Basic and acidic residues" evidence="1">
    <location>
        <begin position="388"/>
        <end position="403"/>
    </location>
</feature>
<dbReference type="EMBL" id="JAODAN010000011">
    <property type="protein sequence ID" value="KAK1921213.1"/>
    <property type="molecule type" value="Genomic_DNA"/>
</dbReference>
<feature type="region of interest" description="Disordered" evidence="1">
    <location>
        <begin position="527"/>
        <end position="566"/>
    </location>
</feature>
<dbReference type="AlphaFoldDB" id="A0AAD9CVN4"/>
<feature type="compositionally biased region" description="Basic residues" evidence="1">
    <location>
        <begin position="421"/>
        <end position="430"/>
    </location>
</feature>
<feature type="compositionally biased region" description="Basic residues" evidence="1">
    <location>
        <begin position="364"/>
        <end position="387"/>
    </location>
</feature>
<feature type="compositionally biased region" description="Pro residues" evidence="1">
    <location>
        <begin position="326"/>
        <end position="340"/>
    </location>
</feature>
<feature type="region of interest" description="Disordered" evidence="1">
    <location>
        <begin position="416"/>
        <end position="435"/>
    </location>
</feature>
<evidence type="ECO:0000313" key="3">
    <source>
        <dbReference type="Proteomes" id="UP001182556"/>
    </source>
</evidence>
<gene>
    <name evidence="2" type="ORF">DB88DRAFT_93354</name>
</gene>